<feature type="chain" id="PRO_5037440742" evidence="1">
    <location>
        <begin position="22"/>
        <end position="180"/>
    </location>
</feature>
<dbReference type="GO" id="GO:0015979">
    <property type="term" value="P:photosynthesis"/>
    <property type="evidence" value="ECO:0007669"/>
    <property type="project" value="InterPro"/>
</dbReference>
<evidence type="ECO:0000259" key="2">
    <source>
        <dbReference type="Pfam" id="PF01789"/>
    </source>
</evidence>
<evidence type="ECO:0000256" key="1">
    <source>
        <dbReference type="SAM" id="SignalP"/>
    </source>
</evidence>
<dbReference type="Proteomes" id="UP000757435">
    <property type="component" value="Unassembled WGS sequence"/>
</dbReference>
<dbReference type="NCBIfam" id="NF040946">
    <property type="entry name" value="PSII_PsbP"/>
    <property type="match status" value="1"/>
</dbReference>
<reference evidence="3" key="1">
    <citation type="submission" date="2021-05" db="EMBL/GenBank/DDBJ databases">
        <authorList>
            <person name="Pietrasiak N."/>
            <person name="Ward R."/>
            <person name="Stajich J.E."/>
            <person name="Kurbessoian T."/>
        </authorList>
    </citation>
    <scope>NUCLEOTIDE SEQUENCE</scope>
    <source>
        <strain evidence="3">UHER 2000/2452</strain>
    </source>
</reference>
<dbReference type="Pfam" id="PF01789">
    <property type="entry name" value="PsbP"/>
    <property type="match status" value="1"/>
</dbReference>
<dbReference type="PANTHER" id="PTHR31407">
    <property type="match status" value="1"/>
</dbReference>
<evidence type="ECO:0000313" key="3">
    <source>
        <dbReference type="EMBL" id="MBW4657725.1"/>
    </source>
</evidence>
<dbReference type="EMBL" id="JAHHHD010000002">
    <property type="protein sequence ID" value="MBW4657725.1"/>
    <property type="molecule type" value="Genomic_DNA"/>
</dbReference>
<dbReference type="GO" id="GO:0019898">
    <property type="term" value="C:extrinsic component of membrane"/>
    <property type="evidence" value="ECO:0007669"/>
    <property type="project" value="InterPro"/>
</dbReference>
<sequence length="180" mass="19958">MLKRIAVVLLVVLSLTIQSCAPTVAGAGLKGYVESYKGYEFLYPNGWVPVKVSDADVVLHDIIEETENASVIISDVPDGKTLEELGTPSEVGYRLSKNAIAPPGSNRTAELVDAQARQVGDETYYLLEYAVQLPTQARHNLASVVVRRGQLFTYNLSTTEKRWEKSQEKFRQSVKSFSVY</sequence>
<name>A0A951UKZ8_9CYAN</name>
<dbReference type="AlphaFoldDB" id="A0A951UKZ8"/>
<comment type="caution">
    <text evidence="3">The sequence shown here is derived from an EMBL/GenBank/DDBJ whole genome shotgun (WGS) entry which is preliminary data.</text>
</comment>
<dbReference type="PROSITE" id="PS51257">
    <property type="entry name" value="PROKAR_LIPOPROTEIN"/>
    <property type="match status" value="1"/>
</dbReference>
<dbReference type="PANTHER" id="PTHR31407:SF16">
    <property type="entry name" value="PSBP DOMAIN-CONTAINING PROTEIN 7, CHLOROPLASTIC"/>
    <property type="match status" value="1"/>
</dbReference>
<keyword evidence="1" id="KW-0732">Signal</keyword>
<dbReference type="GO" id="GO:0005509">
    <property type="term" value="F:calcium ion binding"/>
    <property type="evidence" value="ECO:0007669"/>
    <property type="project" value="InterPro"/>
</dbReference>
<dbReference type="Gene3D" id="3.40.1000.10">
    <property type="entry name" value="Mog1/PsbP, alpha/beta/alpha sandwich"/>
    <property type="match status" value="1"/>
</dbReference>
<reference evidence="3" key="2">
    <citation type="journal article" date="2022" name="Microbiol. Resour. Announc.">
        <title>Metagenome Sequencing to Explore Phylogenomics of Terrestrial Cyanobacteria.</title>
        <authorList>
            <person name="Ward R.D."/>
            <person name="Stajich J.E."/>
            <person name="Johansen J.R."/>
            <person name="Huntemann M."/>
            <person name="Clum A."/>
            <person name="Foster B."/>
            <person name="Foster B."/>
            <person name="Roux S."/>
            <person name="Palaniappan K."/>
            <person name="Varghese N."/>
            <person name="Mukherjee S."/>
            <person name="Reddy T.B.K."/>
            <person name="Daum C."/>
            <person name="Copeland A."/>
            <person name="Chen I.A."/>
            <person name="Ivanova N.N."/>
            <person name="Kyrpides N.C."/>
            <person name="Shapiro N."/>
            <person name="Eloe-Fadrosh E.A."/>
            <person name="Pietrasiak N."/>
        </authorList>
    </citation>
    <scope>NUCLEOTIDE SEQUENCE</scope>
    <source>
        <strain evidence="3">UHER 2000/2452</strain>
    </source>
</reference>
<dbReference type="InterPro" id="IPR016123">
    <property type="entry name" value="Mog1/PsbP_a/b/a-sand"/>
</dbReference>
<dbReference type="InterPro" id="IPR002683">
    <property type="entry name" value="PsbP_C"/>
</dbReference>
<accession>A0A951UKZ8</accession>
<protein>
    <submittedName>
        <fullName evidence="3">Photosystem II reaction center PsbP family protein</fullName>
    </submittedName>
</protein>
<feature type="domain" description="PsbP C-terminal" evidence="2">
    <location>
        <begin position="28"/>
        <end position="179"/>
    </location>
</feature>
<evidence type="ECO:0000313" key="4">
    <source>
        <dbReference type="Proteomes" id="UP000757435"/>
    </source>
</evidence>
<feature type="signal peptide" evidence="1">
    <location>
        <begin position="1"/>
        <end position="21"/>
    </location>
</feature>
<proteinExistence type="predicted"/>
<dbReference type="SUPFAM" id="SSF55724">
    <property type="entry name" value="Mog1p/PsbP-like"/>
    <property type="match status" value="1"/>
</dbReference>
<organism evidence="3 4">
    <name type="scientific">Drouetiella hepatica Uher 2000/2452</name>
    <dbReference type="NCBI Taxonomy" id="904376"/>
    <lineage>
        <taxon>Bacteria</taxon>
        <taxon>Bacillati</taxon>
        <taxon>Cyanobacteriota</taxon>
        <taxon>Cyanophyceae</taxon>
        <taxon>Oculatellales</taxon>
        <taxon>Oculatellaceae</taxon>
        <taxon>Drouetiella</taxon>
    </lineage>
</organism>
<dbReference type="GO" id="GO:0009654">
    <property type="term" value="C:photosystem II oxygen evolving complex"/>
    <property type="evidence" value="ECO:0007669"/>
    <property type="project" value="InterPro"/>
</dbReference>
<gene>
    <name evidence="3" type="ORF">KME15_03560</name>
</gene>